<proteinExistence type="predicted"/>
<reference evidence="1 2" key="1">
    <citation type="submission" date="2019-02" db="EMBL/GenBank/DDBJ databases">
        <title>Deep-cultivation of Planctomycetes and their phenomic and genomic characterization uncovers novel biology.</title>
        <authorList>
            <person name="Wiegand S."/>
            <person name="Jogler M."/>
            <person name="Boedeker C."/>
            <person name="Pinto D."/>
            <person name="Vollmers J."/>
            <person name="Rivas-Marin E."/>
            <person name="Kohn T."/>
            <person name="Peeters S.H."/>
            <person name="Heuer A."/>
            <person name="Rast P."/>
            <person name="Oberbeckmann S."/>
            <person name="Bunk B."/>
            <person name="Jeske O."/>
            <person name="Meyerdierks A."/>
            <person name="Storesund J.E."/>
            <person name="Kallscheuer N."/>
            <person name="Luecker S."/>
            <person name="Lage O.M."/>
            <person name="Pohl T."/>
            <person name="Merkel B.J."/>
            <person name="Hornburger P."/>
            <person name="Mueller R.-W."/>
            <person name="Bruemmer F."/>
            <person name="Labrenz M."/>
            <person name="Spormann A.M."/>
            <person name="Op den Camp H."/>
            <person name="Overmann J."/>
            <person name="Amann R."/>
            <person name="Jetten M.S.M."/>
            <person name="Mascher T."/>
            <person name="Medema M.H."/>
            <person name="Devos D.P."/>
            <person name="Kaster A.-K."/>
            <person name="Ovreas L."/>
            <person name="Rohde M."/>
            <person name="Galperin M.Y."/>
            <person name="Jogler C."/>
        </authorList>
    </citation>
    <scope>NUCLEOTIDE SEQUENCE [LARGE SCALE GENOMIC DNA]</scope>
    <source>
        <strain evidence="1 2">Poly24</strain>
    </source>
</reference>
<dbReference type="KEGG" id="rcf:Poly24_13970"/>
<keyword evidence="2" id="KW-1185">Reference proteome</keyword>
<protein>
    <recommendedName>
        <fullName evidence="3">SMI1 / KNR4 family protein</fullName>
    </recommendedName>
</protein>
<dbReference type="AlphaFoldDB" id="A0A518JQ75"/>
<evidence type="ECO:0008006" key="3">
    <source>
        <dbReference type="Google" id="ProtNLM"/>
    </source>
</evidence>
<dbReference type="EMBL" id="CP036348">
    <property type="protein sequence ID" value="QDV67695.1"/>
    <property type="molecule type" value="Genomic_DNA"/>
</dbReference>
<evidence type="ECO:0000313" key="2">
    <source>
        <dbReference type="Proteomes" id="UP000315082"/>
    </source>
</evidence>
<gene>
    <name evidence="1" type="ORF">Poly24_13970</name>
</gene>
<name>A0A518JQ75_9BACT</name>
<accession>A0A518JQ75</accession>
<dbReference type="Proteomes" id="UP000315082">
    <property type="component" value="Chromosome"/>
</dbReference>
<evidence type="ECO:0000313" key="1">
    <source>
        <dbReference type="EMBL" id="QDV67695.1"/>
    </source>
</evidence>
<sequence>MIDCLDETVQPLDVAALNRLLTDTGSGLRFDDDFLSAIPRIHGASPVNQYFTDKAGAVRRIGWFVSFYDFDSDLPAPRQVDCMYGDNDTRVIDRSLQYLVRWGDMSIYGPFDDKRAFYPFAALYRDPKNDHSAPFSLCWHHGDGNDSLCFDTSTSPCSVVYCNFDNAQDAFCRWEYDDEQYDFGHLVHVADSFSDFATMLHKTYAEASA</sequence>
<organism evidence="1 2">
    <name type="scientific">Rosistilla carotiformis</name>
    <dbReference type="NCBI Taxonomy" id="2528017"/>
    <lineage>
        <taxon>Bacteria</taxon>
        <taxon>Pseudomonadati</taxon>
        <taxon>Planctomycetota</taxon>
        <taxon>Planctomycetia</taxon>
        <taxon>Pirellulales</taxon>
        <taxon>Pirellulaceae</taxon>
        <taxon>Rosistilla</taxon>
    </lineage>
</organism>